<protein>
    <recommendedName>
        <fullName evidence="4">Glycoside hydrolase family 5 domain-containing protein</fullName>
    </recommendedName>
</protein>
<comment type="caution">
    <text evidence="2">The sequence shown here is derived from an EMBL/GenBank/DDBJ whole genome shotgun (WGS) entry which is preliminary data.</text>
</comment>
<evidence type="ECO:0000313" key="2">
    <source>
        <dbReference type="EMBL" id="MFC3813254.1"/>
    </source>
</evidence>
<dbReference type="InterPro" id="IPR017853">
    <property type="entry name" value="GH"/>
</dbReference>
<feature type="chain" id="PRO_5046241386" description="Glycoside hydrolase family 5 domain-containing protein" evidence="1">
    <location>
        <begin position="21"/>
        <end position="561"/>
    </location>
</feature>
<sequence length="561" mass="64741">MNNLKYILLFSLIFSPLVNVFSQKTTVTIVGEQFYINGKLTYEGRQWRGNKIEGLLMNSRMVQGIFDDLNVATRDTFAYADTKKWDPERNNLEFIEAMPKWKSFGLNAITVNMQGGSPFGYGNFDFYNPGFNADGSLNYGYMNRLDRILKKADDLGMVVILGMFYFGQDQRLYDETAIKRAVTELVNWLHDKKYRNVLLEINNETQADLKHYDHEILLMQRVHELIVLAKNIERNGFRYNVSVSFAAQTVPTENVIKVADFILFHCNALRKTEDYENHIAKVKKAVGDRKLPIVINEDDNHDFEAENSHFNIALKNHISWGFFDYRKKGDTDLKNGFQTIPVDWGINSETKKAFFNKVKEITGTKSETLTSKDFIKIEAESTKSPLGKWLKITSKNKNYVANASGKTYLEFMGNTPSIGEPNSPLQYTVKVPIDGNYRLLMMSSKRLEGDRGDWCNDAYVKLKGDFESATNLDKQTLENYLKYFQEGSTNTPENEWHWAQRAERGRHEFFDLVYKLKKGETYTLTLAGRSQRFSVDYIVFYNADKTSLPEAKAFFENKASE</sequence>
<gene>
    <name evidence="2" type="ORF">ACFOOI_21490</name>
</gene>
<dbReference type="RefSeq" id="WP_379840158.1">
    <property type="nucleotide sequence ID" value="NZ_JBHRYQ010000001.1"/>
</dbReference>
<reference evidence="3" key="1">
    <citation type="journal article" date="2019" name="Int. J. Syst. Evol. Microbiol.">
        <title>The Global Catalogue of Microorganisms (GCM) 10K type strain sequencing project: providing services to taxonomists for standard genome sequencing and annotation.</title>
        <authorList>
            <consortium name="The Broad Institute Genomics Platform"/>
            <consortium name="The Broad Institute Genome Sequencing Center for Infectious Disease"/>
            <person name="Wu L."/>
            <person name="Ma J."/>
        </authorList>
    </citation>
    <scope>NUCLEOTIDE SEQUENCE [LARGE SCALE GENOMIC DNA]</scope>
    <source>
        <strain evidence="3">CECT 7956</strain>
    </source>
</reference>
<feature type="signal peptide" evidence="1">
    <location>
        <begin position="1"/>
        <end position="20"/>
    </location>
</feature>
<evidence type="ECO:0000313" key="3">
    <source>
        <dbReference type="Proteomes" id="UP001595616"/>
    </source>
</evidence>
<name>A0ABV7Z1B5_9BACT</name>
<evidence type="ECO:0008006" key="4">
    <source>
        <dbReference type="Google" id="ProtNLM"/>
    </source>
</evidence>
<accession>A0ABV7Z1B5</accession>
<proteinExistence type="predicted"/>
<dbReference type="EMBL" id="JBHRYQ010000001">
    <property type="protein sequence ID" value="MFC3813254.1"/>
    <property type="molecule type" value="Genomic_DNA"/>
</dbReference>
<evidence type="ECO:0000256" key="1">
    <source>
        <dbReference type="SAM" id="SignalP"/>
    </source>
</evidence>
<organism evidence="2 3">
    <name type="scientific">Lacihabitans lacunae</name>
    <dbReference type="NCBI Taxonomy" id="1028214"/>
    <lineage>
        <taxon>Bacteria</taxon>
        <taxon>Pseudomonadati</taxon>
        <taxon>Bacteroidota</taxon>
        <taxon>Cytophagia</taxon>
        <taxon>Cytophagales</taxon>
        <taxon>Leadbetterellaceae</taxon>
        <taxon>Lacihabitans</taxon>
    </lineage>
</organism>
<dbReference type="Gene3D" id="3.20.20.80">
    <property type="entry name" value="Glycosidases"/>
    <property type="match status" value="1"/>
</dbReference>
<dbReference type="Proteomes" id="UP001595616">
    <property type="component" value="Unassembled WGS sequence"/>
</dbReference>
<keyword evidence="3" id="KW-1185">Reference proteome</keyword>
<dbReference type="Gene3D" id="2.60.120.260">
    <property type="entry name" value="Galactose-binding domain-like"/>
    <property type="match status" value="1"/>
</dbReference>
<dbReference type="SUPFAM" id="SSF51445">
    <property type="entry name" value="(Trans)glycosidases"/>
    <property type="match status" value="1"/>
</dbReference>
<keyword evidence="1" id="KW-0732">Signal</keyword>